<name>A0AAX1Q8H4_9BACI</name>
<comment type="cofactor">
    <cofactor evidence="1">
        <name>FAD</name>
        <dbReference type="ChEBI" id="CHEBI:57692"/>
    </cofactor>
</comment>
<evidence type="ECO:0000256" key="13">
    <source>
        <dbReference type="ARBA" id="ARBA00032738"/>
    </source>
</evidence>
<evidence type="ECO:0000256" key="5">
    <source>
        <dbReference type="ARBA" id="ARBA00016406"/>
    </source>
</evidence>
<dbReference type="InterPro" id="IPR036188">
    <property type="entry name" value="FAD/NAD-bd_sf"/>
</dbReference>
<dbReference type="InterPro" id="IPR025700">
    <property type="entry name" value="Lys/Orn_oxygenase"/>
</dbReference>
<gene>
    <name evidence="15" type="ORF">A3864_15515</name>
</gene>
<dbReference type="SUPFAM" id="SSF51905">
    <property type="entry name" value="FAD/NAD(P)-binding domain"/>
    <property type="match status" value="2"/>
</dbReference>
<evidence type="ECO:0000256" key="11">
    <source>
        <dbReference type="ARBA" id="ARBA00031158"/>
    </source>
</evidence>
<evidence type="ECO:0000256" key="2">
    <source>
        <dbReference type="ARBA" id="ARBA00004924"/>
    </source>
</evidence>
<evidence type="ECO:0000256" key="7">
    <source>
        <dbReference type="ARBA" id="ARBA00022827"/>
    </source>
</evidence>
<dbReference type="Proteomes" id="UP000250174">
    <property type="component" value="Unassembled WGS sequence"/>
</dbReference>
<dbReference type="EC" id="1.14.13.59" evidence="4"/>
<keyword evidence="7" id="KW-0274">FAD</keyword>
<keyword evidence="8" id="KW-0521">NADP</keyword>
<keyword evidence="9" id="KW-0560">Oxidoreductase</keyword>
<dbReference type="PANTHER" id="PTHR42802:SF1">
    <property type="entry name" value="L-ORNITHINE N(5)-MONOOXYGENASE"/>
    <property type="match status" value="1"/>
</dbReference>
<organism evidence="15 16">
    <name type="scientific">Priestia endophytica</name>
    <dbReference type="NCBI Taxonomy" id="135735"/>
    <lineage>
        <taxon>Bacteria</taxon>
        <taxon>Bacillati</taxon>
        <taxon>Bacillota</taxon>
        <taxon>Bacilli</taxon>
        <taxon>Bacillales</taxon>
        <taxon>Bacillaceae</taxon>
        <taxon>Priestia</taxon>
    </lineage>
</organism>
<comment type="pathway">
    <text evidence="2">Siderophore biosynthesis.</text>
</comment>
<keyword evidence="6" id="KW-0285">Flavoprotein</keyword>
<keyword evidence="15" id="KW-0614">Plasmid</keyword>
<protein>
    <recommendedName>
        <fullName evidence="5">L-lysine N6-monooxygenase MbtG</fullName>
        <ecNumber evidence="4">1.14.13.59</ecNumber>
    </recommendedName>
    <alternativeName>
        <fullName evidence="13">Lysine 6-N-hydroxylase</fullName>
    </alternativeName>
    <alternativeName>
        <fullName evidence="12">Lysine N6-hydroxylase</fullName>
    </alternativeName>
    <alternativeName>
        <fullName evidence="10">Lysine-N-oxygenase</fullName>
    </alternativeName>
    <alternativeName>
        <fullName evidence="11">Mycobactin synthase protein G</fullName>
    </alternativeName>
</protein>
<proteinExistence type="inferred from homology"/>
<comment type="similarity">
    <text evidence="3">Belongs to the lysine N(6)-hydroxylase/L-ornithine N(5)-oxygenase family.</text>
</comment>
<evidence type="ECO:0000256" key="10">
    <source>
        <dbReference type="ARBA" id="ARBA00029939"/>
    </source>
</evidence>
<evidence type="ECO:0000256" key="4">
    <source>
        <dbReference type="ARBA" id="ARBA00013076"/>
    </source>
</evidence>
<dbReference type="GO" id="GO:0047091">
    <property type="term" value="F:L-lysine 6-monooxygenase (NADPH) activity"/>
    <property type="evidence" value="ECO:0007669"/>
    <property type="project" value="UniProtKB-EC"/>
</dbReference>
<dbReference type="EMBL" id="LVYK01000033">
    <property type="protein sequence ID" value="RAS75692.1"/>
    <property type="molecule type" value="Genomic_DNA"/>
</dbReference>
<dbReference type="Pfam" id="PF13434">
    <property type="entry name" value="Lys_Orn_oxgnase"/>
    <property type="match status" value="1"/>
</dbReference>
<evidence type="ECO:0000313" key="15">
    <source>
        <dbReference type="EMBL" id="RAS75692.1"/>
    </source>
</evidence>
<evidence type="ECO:0000256" key="14">
    <source>
        <dbReference type="ARBA" id="ARBA00048407"/>
    </source>
</evidence>
<dbReference type="AlphaFoldDB" id="A0AAX1Q8H4"/>
<evidence type="ECO:0000256" key="12">
    <source>
        <dbReference type="ARBA" id="ARBA00032493"/>
    </source>
</evidence>
<evidence type="ECO:0000256" key="1">
    <source>
        <dbReference type="ARBA" id="ARBA00001974"/>
    </source>
</evidence>
<comment type="caution">
    <text evidence="15">The sequence shown here is derived from an EMBL/GenBank/DDBJ whole genome shotgun (WGS) entry which is preliminary data.</text>
</comment>
<accession>A0AAX1Q8H4</accession>
<evidence type="ECO:0000256" key="9">
    <source>
        <dbReference type="ARBA" id="ARBA00023002"/>
    </source>
</evidence>
<dbReference type="Gene3D" id="3.50.50.60">
    <property type="entry name" value="FAD/NAD(P)-binding domain"/>
    <property type="match status" value="1"/>
</dbReference>
<sequence length="433" mass="50149">MDGLATKQILDVIGIGIGPFNLGLAALLEKTECKSLFFDKKLKFEWHPGMLLEGTTLQVPFMADAVTMVDPTSKFNFLNYLHEQKRLYQFYFLEKFHIPRNEYNHYCQWVAEQLTQLQFDSEVEGIERTEEGYYRVEVYSSSKEERETYVTKHIVLGIGTKPYIPERFQMVDYDRIFHSSDYMKKRDKALDANSVTVIGSGQSAAEIFYDLLSKQLDHSYELSWYTRSKGFYPMEYSKLGLEHFSPDYTNYFYKLPQEKKQGVLANQSLLYKGISFSTIADIYDLMYERSVSNKKPNIHLQALTELVSIEEWDDYLQLSLYQYEQEANKQVNSDVVILATGYHPYIPGFLKGIESQLEWDENGQLQITEGYKVKTKMEGNNHLFVQNGELHTHGVGAPDLGLGAFRSATIINQIAGKKIYQTYEKNAFQQFGM</sequence>
<evidence type="ECO:0000256" key="6">
    <source>
        <dbReference type="ARBA" id="ARBA00022630"/>
    </source>
</evidence>
<evidence type="ECO:0000256" key="8">
    <source>
        <dbReference type="ARBA" id="ARBA00022857"/>
    </source>
</evidence>
<dbReference type="PANTHER" id="PTHR42802">
    <property type="entry name" value="MONOOXYGENASE"/>
    <property type="match status" value="1"/>
</dbReference>
<evidence type="ECO:0000313" key="16">
    <source>
        <dbReference type="Proteomes" id="UP000250174"/>
    </source>
</evidence>
<reference evidence="15 16" key="1">
    <citation type="submission" date="2016-03" db="EMBL/GenBank/DDBJ databases">
        <title>Comparison of Bacillus endophyticus and B. anthracis characteristics using whole genome sequence analysis and microbiological techniques.</title>
        <authorList>
            <person name="Lekota K.E."/>
            <person name="Mafofo J."/>
            <person name="Rees J."/>
            <person name="Muchadeyi F.C."/>
            <person name="Madoroba E."/>
            <person name="Van Heerden H."/>
        </authorList>
    </citation>
    <scope>NUCLEOTIDE SEQUENCE [LARGE SCALE GENOMIC DNA]</scope>
    <source>
        <strain evidence="15 16">3631_10C</strain>
        <plasmid evidence="15">pBEH1</plasmid>
    </source>
</reference>
<geneLocation type="plasmid" evidence="15">
    <name>pBEH1</name>
</geneLocation>
<comment type="catalytic activity">
    <reaction evidence="14">
        <text>L-lysine + NADPH + O2 = N(6)-hydroxy-L-lysine + NADP(+) + H2O</text>
        <dbReference type="Rhea" id="RHEA:23228"/>
        <dbReference type="ChEBI" id="CHEBI:15377"/>
        <dbReference type="ChEBI" id="CHEBI:15379"/>
        <dbReference type="ChEBI" id="CHEBI:32551"/>
        <dbReference type="ChEBI" id="CHEBI:57783"/>
        <dbReference type="ChEBI" id="CHEBI:57820"/>
        <dbReference type="ChEBI" id="CHEBI:58349"/>
        <dbReference type="EC" id="1.14.13.59"/>
    </reaction>
</comment>
<dbReference type="RefSeq" id="WP_172460164.1">
    <property type="nucleotide sequence ID" value="NZ_LVYK01000033.1"/>
</dbReference>
<evidence type="ECO:0000256" key="3">
    <source>
        <dbReference type="ARBA" id="ARBA00007588"/>
    </source>
</evidence>